<sequence>MELMLSNFDLARDLDIPSLSKHLYK</sequence>
<reference evidence="1" key="2">
    <citation type="journal article" date="2015" name="Data Brief">
        <title>Shoot transcriptome of the giant reed, Arundo donax.</title>
        <authorList>
            <person name="Barrero R.A."/>
            <person name="Guerrero F.D."/>
            <person name="Moolhuijzen P."/>
            <person name="Goolsby J.A."/>
            <person name="Tidwell J."/>
            <person name="Bellgard S.E."/>
            <person name="Bellgard M.I."/>
        </authorList>
    </citation>
    <scope>NUCLEOTIDE SEQUENCE</scope>
    <source>
        <tissue evidence="1">Shoot tissue taken approximately 20 cm above the soil surface</tissue>
    </source>
</reference>
<dbReference type="AlphaFoldDB" id="A0A0A9BYS8"/>
<reference evidence="1" key="1">
    <citation type="submission" date="2014-09" db="EMBL/GenBank/DDBJ databases">
        <authorList>
            <person name="Magalhaes I.L.F."/>
            <person name="Oliveira U."/>
            <person name="Santos F.R."/>
            <person name="Vidigal T.H.D.A."/>
            <person name="Brescovit A.D."/>
            <person name="Santos A.J."/>
        </authorList>
    </citation>
    <scope>NUCLEOTIDE SEQUENCE</scope>
    <source>
        <tissue evidence="1">Shoot tissue taken approximately 20 cm above the soil surface</tissue>
    </source>
</reference>
<dbReference type="EMBL" id="GBRH01233468">
    <property type="protein sequence ID" value="JAD64427.1"/>
    <property type="molecule type" value="Transcribed_RNA"/>
</dbReference>
<accession>A0A0A9BYS8</accession>
<proteinExistence type="predicted"/>
<protein>
    <submittedName>
        <fullName evidence="1">Uncharacterized protein</fullName>
    </submittedName>
</protein>
<evidence type="ECO:0000313" key="1">
    <source>
        <dbReference type="EMBL" id="JAD64427.1"/>
    </source>
</evidence>
<name>A0A0A9BYS8_ARUDO</name>
<organism evidence="1">
    <name type="scientific">Arundo donax</name>
    <name type="common">Giant reed</name>
    <name type="synonym">Donax arundinaceus</name>
    <dbReference type="NCBI Taxonomy" id="35708"/>
    <lineage>
        <taxon>Eukaryota</taxon>
        <taxon>Viridiplantae</taxon>
        <taxon>Streptophyta</taxon>
        <taxon>Embryophyta</taxon>
        <taxon>Tracheophyta</taxon>
        <taxon>Spermatophyta</taxon>
        <taxon>Magnoliopsida</taxon>
        <taxon>Liliopsida</taxon>
        <taxon>Poales</taxon>
        <taxon>Poaceae</taxon>
        <taxon>PACMAD clade</taxon>
        <taxon>Arundinoideae</taxon>
        <taxon>Arundineae</taxon>
        <taxon>Arundo</taxon>
    </lineage>
</organism>